<dbReference type="OrthoDB" id="1751327at2759"/>
<name>A0A5A7VFT3_CUCMM</name>
<protein>
    <submittedName>
        <fullName evidence="2">Ty3-gypsy retrotransposon protein</fullName>
    </submittedName>
</protein>
<proteinExistence type="predicted"/>
<evidence type="ECO:0000256" key="1">
    <source>
        <dbReference type="SAM" id="MobiDB-lite"/>
    </source>
</evidence>
<sequence length="283" mass="31069">MPPRRGAHRGGRRGRGRGAGRVQPEVQPVAEAIDPASLVTHADLAAMEQRQCLVGDGREEVMWWISIYSRGLTPSRSQEEGRLQDRKERLSNSLLHCRRGTLDQVEIFVVSSRNLLRQGKLLEGSLYVPPVGSTIWVVVCLGPGIVSSGPGASEQGRVFAMNKSEVERADTIVIEVEPLNHVLSVSTPSRESMLSKEKVKACQIEITGHIIEVTLLVLDMHDFDVILSMDWLAANHASIDCSRKEVAFNPSFMASFKFKGEGSRSLSKVISAMKASKLLNQGT</sequence>
<dbReference type="InterPro" id="IPR021109">
    <property type="entry name" value="Peptidase_aspartic_dom_sf"/>
</dbReference>
<feature type="region of interest" description="Disordered" evidence="1">
    <location>
        <begin position="1"/>
        <end position="25"/>
    </location>
</feature>
<evidence type="ECO:0000313" key="2">
    <source>
        <dbReference type="EMBL" id="KAA0066010.1"/>
    </source>
</evidence>
<dbReference type="EMBL" id="SSTE01000960">
    <property type="protein sequence ID" value="KAA0066010.1"/>
    <property type="molecule type" value="Genomic_DNA"/>
</dbReference>
<dbReference type="Pfam" id="PF08284">
    <property type="entry name" value="RVP_2"/>
    <property type="match status" value="1"/>
</dbReference>
<gene>
    <name evidence="2" type="ORF">E6C27_scaffold29724G00010</name>
</gene>
<dbReference type="Proteomes" id="UP000321393">
    <property type="component" value="Unassembled WGS sequence"/>
</dbReference>
<dbReference type="CDD" id="cd00303">
    <property type="entry name" value="retropepsin_like"/>
    <property type="match status" value="1"/>
</dbReference>
<organism evidence="2 3">
    <name type="scientific">Cucumis melo var. makuwa</name>
    <name type="common">Oriental melon</name>
    <dbReference type="NCBI Taxonomy" id="1194695"/>
    <lineage>
        <taxon>Eukaryota</taxon>
        <taxon>Viridiplantae</taxon>
        <taxon>Streptophyta</taxon>
        <taxon>Embryophyta</taxon>
        <taxon>Tracheophyta</taxon>
        <taxon>Spermatophyta</taxon>
        <taxon>Magnoliopsida</taxon>
        <taxon>eudicotyledons</taxon>
        <taxon>Gunneridae</taxon>
        <taxon>Pentapetalae</taxon>
        <taxon>rosids</taxon>
        <taxon>fabids</taxon>
        <taxon>Cucurbitales</taxon>
        <taxon>Cucurbitaceae</taxon>
        <taxon>Benincaseae</taxon>
        <taxon>Cucumis</taxon>
    </lineage>
</organism>
<accession>A0A5A7VFT3</accession>
<dbReference type="Gene3D" id="2.40.70.10">
    <property type="entry name" value="Acid Proteases"/>
    <property type="match status" value="1"/>
</dbReference>
<reference evidence="2 3" key="1">
    <citation type="submission" date="2019-08" db="EMBL/GenBank/DDBJ databases">
        <title>Draft genome sequences of two oriental melons (Cucumis melo L. var makuwa).</title>
        <authorList>
            <person name="Kwon S.-Y."/>
        </authorList>
    </citation>
    <scope>NUCLEOTIDE SEQUENCE [LARGE SCALE GENOMIC DNA]</scope>
    <source>
        <strain evidence="3">cv. SW 3</strain>
        <tissue evidence="2">Leaf</tissue>
    </source>
</reference>
<comment type="caution">
    <text evidence="2">The sequence shown here is derived from an EMBL/GenBank/DDBJ whole genome shotgun (WGS) entry which is preliminary data.</text>
</comment>
<feature type="compositionally biased region" description="Basic residues" evidence="1">
    <location>
        <begin position="1"/>
        <end position="18"/>
    </location>
</feature>
<evidence type="ECO:0000313" key="3">
    <source>
        <dbReference type="Proteomes" id="UP000321393"/>
    </source>
</evidence>
<dbReference type="AlphaFoldDB" id="A0A5A7VFT3"/>